<dbReference type="InterPro" id="IPR050126">
    <property type="entry name" value="Ap4A_hydrolase"/>
</dbReference>
<dbReference type="InterPro" id="IPR029052">
    <property type="entry name" value="Metallo-depent_PP-like"/>
</dbReference>
<dbReference type="EMBL" id="JAHZIK010000281">
    <property type="protein sequence ID" value="MBW7454965.1"/>
    <property type="molecule type" value="Genomic_DNA"/>
</dbReference>
<sequence>MRAAFISDIHGNSVALQAVLEDIRKKAIDQIYVLGDLCYRGPDPKGSLALVQSLHTRVIKGNADEWVVRGVLPGEVPDKVIDMMNTERDWTVSRLDQQDIGYLNGLPTRLHLDMEGVSVSAFHATPDSLFDVVLPGGEDELLEEKLMSGADADIFIYAHIHKPYIRYIKGRVLMNIGSVGLPFDGMKKASYAIVEAVQGSISCSIERVDFDIEEVIRQYGEGQYPNAEMMARILRIASVNL</sequence>
<feature type="domain" description="Calcineurin-like phosphoesterase" evidence="2">
    <location>
        <begin position="1"/>
        <end position="196"/>
    </location>
</feature>
<dbReference type="InterPro" id="IPR024654">
    <property type="entry name" value="Calcineurin-like_PHP_lpxH"/>
</dbReference>
<dbReference type="PIRSF" id="PIRSF000883">
    <property type="entry name" value="Pesterase_MJ0912"/>
    <property type="match status" value="1"/>
</dbReference>
<gene>
    <name evidence="3" type="ORF">K0U00_13060</name>
</gene>
<evidence type="ECO:0000313" key="4">
    <source>
        <dbReference type="Proteomes" id="UP001519887"/>
    </source>
</evidence>
<dbReference type="PANTHER" id="PTHR42850">
    <property type="entry name" value="METALLOPHOSPHOESTERASE"/>
    <property type="match status" value="1"/>
</dbReference>
<dbReference type="PANTHER" id="PTHR42850:SF2">
    <property type="entry name" value="BLL5683 PROTEIN"/>
    <property type="match status" value="1"/>
</dbReference>
<comment type="caution">
    <text evidence="3">The sequence shown here is derived from an EMBL/GenBank/DDBJ whole genome shotgun (WGS) entry which is preliminary data.</text>
</comment>
<organism evidence="3 4">
    <name type="scientific">Paenibacillus sepulcri</name>
    <dbReference type="NCBI Taxonomy" id="359917"/>
    <lineage>
        <taxon>Bacteria</taxon>
        <taxon>Bacillati</taxon>
        <taxon>Bacillota</taxon>
        <taxon>Bacilli</taxon>
        <taxon>Bacillales</taxon>
        <taxon>Paenibacillaceae</taxon>
        <taxon>Paenibacillus</taxon>
    </lineage>
</organism>
<dbReference type="Gene3D" id="3.60.21.10">
    <property type="match status" value="1"/>
</dbReference>
<dbReference type="Proteomes" id="UP001519887">
    <property type="component" value="Unassembled WGS sequence"/>
</dbReference>
<keyword evidence="4" id="KW-1185">Reference proteome</keyword>
<accession>A0ABS7C251</accession>
<dbReference type="SUPFAM" id="SSF56300">
    <property type="entry name" value="Metallo-dependent phosphatases"/>
    <property type="match status" value="1"/>
</dbReference>
<proteinExistence type="inferred from homology"/>
<protein>
    <submittedName>
        <fullName evidence="3">Metallophosphatase family protein</fullName>
    </submittedName>
</protein>
<evidence type="ECO:0000313" key="3">
    <source>
        <dbReference type="EMBL" id="MBW7454965.1"/>
    </source>
</evidence>
<name>A0ABS7C251_9BACL</name>
<dbReference type="InterPro" id="IPR011152">
    <property type="entry name" value="Pesterase_MJ0912"/>
</dbReference>
<dbReference type="Pfam" id="PF12850">
    <property type="entry name" value="Metallophos_2"/>
    <property type="match status" value="1"/>
</dbReference>
<comment type="similarity">
    <text evidence="1">Belongs to the metallophosphoesterase superfamily. YfcE family.</text>
</comment>
<evidence type="ECO:0000259" key="2">
    <source>
        <dbReference type="Pfam" id="PF12850"/>
    </source>
</evidence>
<dbReference type="RefSeq" id="WP_210038739.1">
    <property type="nucleotide sequence ID" value="NZ_JBHLVU010000011.1"/>
</dbReference>
<evidence type="ECO:0000256" key="1">
    <source>
        <dbReference type="ARBA" id="ARBA00008950"/>
    </source>
</evidence>
<reference evidence="3 4" key="1">
    <citation type="submission" date="2021-07" db="EMBL/GenBank/DDBJ databases">
        <title>Paenibacillus radiodurans sp. nov., isolated from the southeastern edge of Tengger Desert.</title>
        <authorList>
            <person name="Zhang G."/>
        </authorList>
    </citation>
    <scope>NUCLEOTIDE SEQUENCE [LARGE SCALE GENOMIC DNA]</scope>
    <source>
        <strain evidence="3 4">CCM 7311</strain>
    </source>
</reference>